<dbReference type="InterPro" id="IPR008969">
    <property type="entry name" value="CarboxyPept-like_regulatory"/>
</dbReference>
<evidence type="ECO:0000313" key="11">
    <source>
        <dbReference type="EMBL" id="CUP15544.1"/>
    </source>
</evidence>
<evidence type="ECO:0000313" key="12">
    <source>
        <dbReference type="Proteomes" id="UP000095576"/>
    </source>
</evidence>
<evidence type="ECO:0000256" key="3">
    <source>
        <dbReference type="ARBA" id="ARBA00022452"/>
    </source>
</evidence>
<dbReference type="Pfam" id="PF13715">
    <property type="entry name" value="CarbopepD_reg_2"/>
    <property type="match status" value="1"/>
</dbReference>
<dbReference type="GO" id="GO:0044718">
    <property type="term" value="P:siderophore transmembrane transport"/>
    <property type="evidence" value="ECO:0007669"/>
    <property type="project" value="TreeGrafter"/>
</dbReference>
<dbReference type="Pfam" id="PF07715">
    <property type="entry name" value="Plug"/>
    <property type="match status" value="1"/>
</dbReference>
<evidence type="ECO:0000256" key="4">
    <source>
        <dbReference type="ARBA" id="ARBA00022692"/>
    </source>
</evidence>
<evidence type="ECO:0000256" key="7">
    <source>
        <dbReference type="ARBA" id="ARBA00023237"/>
    </source>
</evidence>
<evidence type="ECO:0000256" key="2">
    <source>
        <dbReference type="ARBA" id="ARBA00022448"/>
    </source>
</evidence>
<evidence type="ECO:0000259" key="10">
    <source>
        <dbReference type="SMART" id="SM00965"/>
    </source>
</evidence>
<dbReference type="GO" id="GO:0015344">
    <property type="term" value="F:siderophore uptake transmembrane transporter activity"/>
    <property type="evidence" value="ECO:0007669"/>
    <property type="project" value="TreeGrafter"/>
</dbReference>
<dbReference type="GO" id="GO:0009279">
    <property type="term" value="C:cell outer membrane"/>
    <property type="evidence" value="ECO:0007669"/>
    <property type="project" value="UniProtKB-SubCell"/>
</dbReference>
<name>A0A174KTM0_BACT4</name>
<dbReference type="Gene3D" id="2.40.170.20">
    <property type="entry name" value="TonB-dependent receptor, beta-barrel domain"/>
    <property type="match status" value="1"/>
</dbReference>
<dbReference type="InterPro" id="IPR037066">
    <property type="entry name" value="Plug_dom_sf"/>
</dbReference>
<dbReference type="InterPro" id="IPR036942">
    <property type="entry name" value="Beta-barrel_TonB_sf"/>
</dbReference>
<evidence type="ECO:0000256" key="9">
    <source>
        <dbReference type="SAM" id="SignalP"/>
    </source>
</evidence>
<evidence type="ECO:0000256" key="6">
    <source>
        <dbReference type="ARBA" id="ARBA00023136"/>
    </source>
</evidence>
<dbReference type="Gene3D" id="3.55.50.30">
    <property type="match status" value="1"/>
</dbReference>
<dbReference type="SUPFAM" id="SSF49464">
    <property type="entry name" value="Carboxypeptidase regulatory domain-like"/>
    <property type="match status" value="1"/>
</dbReference>
<dbReference type="SMART" id="SM00965">
    <property type="entry name" value="STN"/>
    <property type="match status" value="1"/>
</dbReference>
<accession>A0A174KTM0</accession>
<dbReference type="Pfam" id="PF07660">
    <property type="entry name" value="STN"/>
    <property type="match status" value="1"/>
</dbReference>
<keyword evidence="11" id="KW-0675">Receptor</keyword>
<organism evidence="11 12">
    <name type="scientific">Bacteroides thetaiotaomicron</name>
    <dbReference type="NCBI Taxonomy" id="818"/>
    <lineage>
        <taxon>Bacteria</taxon>
        <taxon>Pseudomonadati</taxon>
        <taxon>Bacteroidota</taxon>
        <taxon>Bacteroidia</taxon>
        <taxon>Bacteroidales</taxon>
        <taxon>Bacteroidaceae</taxon>
        <taxon>Bacteroides</taxon>
    </lineage>
</organism>
<keyword evidence="5 9" id="KW-0732">Signal</keyword>
<dbReference type="InterPro" id="IPR039426">
    <property type="entry name" value="TonB-dep_rcpt-like"/>
</dbReference>
<evidence type="ECO:0000256" key="8">
    <source>
        <dbReference type="PROSITE-ProRule" id="PRU01360"/>
    </source>
</evidence>
<dbReference type="EMBL" id="CZAP01000003">
    <property type="protein sequence ID" value="CUP15544.1"/>
    <property type="molecule type" value="Genomic_DNA"/>
</dbReference>
<evidence type="ECO:0000256" key="5">
    <source>
        <dbReference type="ARBA" id="ARBA00022729"/>
    </source>
</evidence>
<feature type="signal peptide" evidence="9">
    <location>
        <begin position="1"/>
        <end position="23"/>
    </location>
</feature>
<comment type="subcellular location">
    <subcellularLocation>
        <location evidence="1 8">Cell outer membrane</location>
        <topology evidence="1 8">Multi-pass membrane protein</topology>
    </subcellularLocation>
</comment>
<keyword evidence="4 8" id="KW-0812">Transmembrane</keyword>
<dbReference type="NCBIfam" id="TIGR04056">
    <property type="entry name" value="OMP_RagA_SusC"/>
    <property type="match status" value="1"/>
</dbReference>
<dbReference type="PROSITE" id="PS52016">
    <property type="entry name" value="TONB_DEPENDENT_REC_3"/>
    <property type="match status" value="1"/>
</dbReference>
<feature type="domain" description="Secretin/TonB short N-terminal" evidence="10">
    <location>
        <begin position="51"/>
        <end position="102"/>
    </location>
</feature>
<keyword evidence="6 8" id="KW-0472">Membrane</keyword>
<dbReference type="InterPro" id="IPR011662">
    <property type="entry name" value="Secretin/TonB_short_N"/>
</dbReference>
<keyword evidence="2 8" id="KW-0813">Transport</keyword>
<protein>
    <submittedName>
        <fullName evidence="11">Outer membrane receptor proteins, mostly Fe transport</fullName>
    </submittedName>
</protein>
<dbReference type="NCBIfam" id="TIGR04057">
    <property type="entry name" value="SusC_RagA_signa"/>
    <property type="match status" value="1"/>
</dbReference>
<evidence type="ECO:0000256" key="1">
    <source>
        <dbReference type="ARBA" id="ARBA00004571"/>
    </source>
</evidence>
<dbReference type="RefSeq" id="WP_055299044.1">
    <property type="nucleotide sequence ID" value="NZ_CZAP01000003.1"/>
</dbReference>
<dbReference type="InterPro" id="IPR023996">
    <property type="entry name" value="TonB-dep_OMP_SusC/RagA"/>
</dbReference>
<dbReference type="AlphaFoldDB" id="A0A174KTM0"/>
<dbReference type="SUPFAM" id="SSF56935">
    <property type="entry name" value="Porins"/>
    <property type="match status" value="1"/>
</dbReference>
<gene>
    <name evidence="11" type="ORF">ERS852511_01287</name>
</gene>
<dbReference type="Proteomes" id="UP000095576">
    <property type="component" value="Unassembled WGS sequence"/>
</dbReference>
<dbReference type="InterPro" id="IPR023997">
    <property type="entry name" value="TonB-dep_OMP_SusC/RagA_CS"/>
</dbReference>
<feature type="chain" id="PRO_5008026388" evidence="9">
    <location>
        <begin position="24"/>
        <end position="1123"/>
    </location>
</feature>
<keyword evidence="3 8" id="KW-1134">Transmembrane beta strand</keyword>
<comment type="similarity">
    <text evidence="8">Belongs to the TonB-dependent receptor family.</text>
</comment>
<dbReference type="InterPro" id="IPR012910">
    <property type="entry name" value="Plug_dom"/>
</dbReference>
<reference evidence="11 12" key="1">
    <citation type="submission" date="2015-09" db="EMBL/GenBank/DDBJ databases">
        <authorList>
            <consortium name="Pathogen Informatics"/>
        </authorList>
    </citation>
    <scope>NUCLEOTIDE SEQUENCE [LARGE SCALE GENOMIC DNA]</scope>
    <source>
        <strain evidence="11 12">2789STDY5834899</strain>
    </source>
</reference>
<proteinExistence type="inferred from homology"/>
<sequence>MKRITFLLLSFLMAVLSPNPVSAQNNSTLTLSVSDTPLNEILNKIEKKTSYSFQYSTQVIDVRQKRSIHVRNQPIEAVLNILLKGTDIQYHIKGKQIILNARKKETKKAPEKSKGIVMDSKTREPIIGASITVEGEKTGAISDIDGRFEIEAPEHSRLCVSYMGYVTQLVPVKANSLLEIWMSEDTKVIDEVVVVGYGAVSRKNLTTAIAQVKPEKIPQAATSNISQLLMGRAAGLQAVVNSTQPDGKVNISIRGGENPIYVVDGIVMPGDAISTNGGETGLPSNVNRGGLAGLNPADIESVEILKDASAAIYGIGAANGVILITTKKGKEGAPSISYDGSYSFVRNYPYLDALNSQQYMELANVFNKENYLYNKKQYPYGPAPYDGKWSPLFSETDRLNALDTNWKDYVLKSGYITKHNLTISGGTSKIRYYLGGSYLDQEGTVLNSGMTKYTFRGNIGVDLFPFLNFTSAFNANQNTYSNCMVGTDTGNRGDVAGSALTSALLYPPYLPLTQDDGTYTIFRSIPNPKAMEDIADKTKENGYNLNFTAHLKLYKDILSVKGVYGMNQESMRRSIFIPSDVYFSRMYKSRGNIQSERRLTQTLEAMLTFSKYMFNTVQIDALAGIGKYLESYEGYGISYEDVHDAINEHDISSAKGKFYPTSHTAKNEKRSQFFKAGFDILDKYVITATLRRDGTDKFFPGNKYALFPSVSGAWKISNENFLKSISWINLLKLRASWGKTGQDNLGSSLYGSYAPNNFKVNFSDNSIINIPYVSMGANYPDVSWQKTTMKNIGLDFYLLSDRISGSFDFFRNDITRLLGYASTSPLAIYETRPVNGGHYYRRGWELMLDTKNIVGEFTWDTSLTFSKTNSFWKERLPNYDYQIYQKRENEPMNAYYYYNVTGIINTDRSNMPESQKSLQAEAQLPGCPIIEDKNKDGKIDESDIYMKDNSPAVYVGFGNTFTYKNFEFSFFMYGQFGIQKYNIAYSAAQAGPLAVDYPENSNKFAYRLWNSQTNPNGSRPGLAIGKMGALPGNAWVNTDMENASFMRMRNITLAYNLTGNILGSLQRYVRNIKVYVDAQNPFILTKFQGFDPEIYTGGGGAGGGSRGEYPQTRTFSLGANITF</sequence>
<dbReference type="Gene3D" id="2.60.40.1120">
    <property type="entry name" value="Carboxypeptidase-like, regulatory domain"/>
    <property type="match status" value="1"/>
</dbReference>
<dbReference type="PANTHER" id="PTHR30069">
    <property type="entry name" value="TONB-DEPENDENT OUTER MEMBRANE RECEPTOR"/>
    <property type="match status" value="1"/>
</dbReference>
<dbReference type="Gene3D" id="2.170.130.10">
    <property type="entry name" value="TonB-dependent receptor, plug domain"/>
    <property type="match status" value="1"/>
</dbReference>
<dbReference type="PANTHER" id="PTHR30069:SF29">
    <property type="entry name" value="HEMOGLOBIN AND HEMOGLOBIN-HAPTOGLOBIN-BINDING PROTEIN 1-RELATED"/>
    <property type="match status" value="1"/>
</dbReference>
<keyword evidence="7 8" id="KW-0998">Cell outer membrane</keyword>